<dbReference type="Gene3D" id="3.10.50.40">
    <property type="match status" value="1"/>
</dbReference>
<evidence type="ECO:0000256" key="7">
    <source>
        <dbReference type="ARBA" id="ARBA00030642"/>
    </source>
</evidence>
<feature type="domain" description="PpiC" evidence="11">
    <location>
        <begin position="173"/>
        <end position="271"/>
    </location>
</feature>
<keyword evidence="3" id="KW-0574">Periplasm</keyword>
<dbReference type="InterPro" id="IPR000297">
    <property type="entry name" value="PPIase_PpiC"/>
</dbReference>
<dbReference type="SUPFAM" id="SSF54534">
    <property type="entry name" value="FKBP-like"/>
    <property type="match status" value="1"/>
</dbReference>
<keyword evidence="13" id="KW-1185">Reference proteome</keyword>
<sequence>MTHRQRPHSGTVTLGDDDQSGGMKAASSDDQIIAIVNGQIITARDVDDRARLFVLSTGLPVTDQVFRRMRGQIVHQMIDERLKMQEMLQRQVLVSPREISDAIAGIEQRNGMSPNMLRNKLAEDGMSLTTLVDQLRVQIGWMQVLRMNLGPASRVTPQQIAQREKGLQKDAGKAQYFMSEVFIPVLDALHDQPERTFTETIIAELRKGAPFPLVAAQFSQDPSALEGGSLGWVEEDRLDPEVVDVIRQMPDQAISNPIRVPGGFVIATVHQRRTVGKQMATVLNLRQVFFPFTEPLNPQMPTAKQRDALQGAIHLMQTAHDCKTMETVNAQQGTVRPSNPGLQVESQLQPAIKAILGKLPLNRATRPMVSPSGIVVLMVCSREQRNLAQQSPGQVADQMMSERIEQAAQQLQRSLERRAVITVRKAGQRLASQGQAKTPNTSAHGRGASPRAHHRSHS</sequence>
<keyword evidence="5" id="KW-0143">Chaperone</keyword>
<evidence type="ECO:0000256" key="6">
    <source>
        <dbReference type="ARBA" id="ARBA00023235"/>
    </source>
</evidence>
<evidence type="ECO:0000259" key="11">
    <source>
        <dbReference type="PROSITE" id="PS50198"/>
    </source>
</evidence>
<feature type="region of interest" description="Disordered" evidence="10">
    <location>
        <begin position="1"/>
        <end position="27"/>
    </location>
</feature>
<dbReference type="InterPro" id="IPR027304">
    <property type="entry name" value="Trigger_fact/SurA_dom_sf"/>
</dbReference>
<reference evidence="12 13" key="1">
    <citation type="submission" date="2019-03" db="EMBL/GenBank/DDBJ databases">
        <title>The complete genome sequence of Swingsia_sp. F3b2 LMG30590(T).</title>
        <authorList>
            <person name="Chua K.-O."/>
            <person name="Chan K.-G."/>
            <person name="See-Too W.-S."/>
        </authorList>
    </citation>
    <scope>NUCLEOTIDE SEQUENCE [LARGE SCALE GENOMIC DNA]</scope>
    <source>
        <strain evidence="12 13">F3b2</strain>
    </source>
</reference>
<dbReference type="Pfam" id="PF00639">
    <property type="entry name" value="Rotamase"/>
    <property type="match status" value="1"/>
</dbReference>
<dbReference type="Pfam" id="PF09312">
    <property type="entry name" value="SurA_N"/>
    <property type="match status" value="1"/>
</dbReference>
<evidence type="ECO:0000256" key="2">
    <source>
        <dbReference type="ARBA" id="ARBA00022729"/>
    </source>
</evidence>
<feature type="compositionally biased region" description="Polar residues" evidence="10">
    <location>
        <begin position="430"/>
        <end position="443"/>
    </location>
</feature>
<dbReference type="OrthoDB" id="9791746at2"/>
<keyword evidence="4 9" id="KW-0697">Rotamase</keyword>
<dbReference type="Proteomes" id="UP000318709">
    <property type="component" value="Chromosome"/>
</dbReference>
<gene>
    <name evidence="12" type="ORF">E3E12_01555</name>
</gene>
<name>A0A4Y6U954_9PROT</name>
<organism evidence="12 13">
    <name type="scientific">Formicincola oecophyllae</name>
    <dbReference type="NCBI Taxonomy" id="2558361"/>
    <lineage>
        <taxon>Bacteria</taxon>
        <taxon>Pseudomonadati</taxon>
        <taxon>Pseudomonadota</taxon>
        <taxon>Alphaproteobacteria</taxon>
        <taxon>Acetobacterales</taxon>
        <taxon>Acetobacteraceae</taxon>
        <taxon>Formicincola</taxon>
    </lineage>
</organism>
<proteinExistence type="predicted"/>
<dbReference type="EMBL" id="CP038231">
    <property type="protein sequence ID" value="QDH13098.1"/>
    <property type="molecule type" value="Genomic_DNA"/>
</dbReference>
<keyword evidence="6 9" id="KW-0413">Isomerase</keyword>
<feature type="region of interest" description="Disordered" evidence="10">
    <location>
        <begin position="426"/>
        <end position="458"/>
    </location>
</feature>
<evidence type="ECO:0000256" key="9">
    <source>
        <dbReference type="PROSITE-ProRule" id="PRU00278"/>
    </source>
</evidence>
<evidence type="ECO:0000313" key="12">
    <source>
        <dbReference type="EMBL" id="QDH13098.1"/>
    </source>
</evidence>
<evidence type="ECO:0000256" key="3">
    <source>
        <dbReference type="ARBA" id="ARBA00022764"/>
    </source>
</evidence>
<dbReference type="AlphaFoldDB" id="A0A4Y6U954"/>
<dbReference type="PANTHER" id="PTHR47637">
    <property type="entry name" value="CHAPERONE SURA"/>
    <property type="match status" value="1"/>
</dbReference>
<evidence type="ECO:0000313" key="13">
    <source>
        <dbReference type="Proteomes" id="UP000318709"/>
    </source>
</evidence>
<dbReference type="InterPro" id="IPR046357">
    <property type="entry name" value="PPIase_dom_sf"/>
</dbReference>
<accession>A0A4Y6U954</accession>
<dbReference type="KEGG" id="swf:E3E12_01555"/>
<protein>
    <recommendedName>
        <fullName evidence="1">Parvulin-like PPIase</fullName>
    </recommendedName>
    <alternativeName>
        <fullName evidence="7">Peptidyl-prolyl cis-trans isomerase plp</fullName>
    </alternativeName>
    <alternativeName>
        <fullName evidence="8">Rotamase plp</fullName>
    </alternativeName>
</protein>
<evidence type="ECO:0000256" key="8">
    <source>
        <dbReference type="ARBA" id="ARBA00031484"/>
    </source>
</evidence>
<dbReference type="InterPro" id="IPR015391">
    <property type="entry name" value="SurA_N"/>
</dbReference>
<keyword evidence="2" id="KW-0732">Signal</keyword>
<evidence type="ECO:0000256" key="10">
    <source>
        <dbReference type="SAM" id="MobiDB-lite"/>
    </source>
</evidence>
<evidence type="ECO:0000256" key="5">
    <source>
        <dbReference type="ARBA" id="ARBA00023186"/>
    </source>
</evidence>
<dbReference type="GO" id="GO:0003755">
    <property type="term" value="F:peptidyl-prolyl cis-trans isomerase activity"/>
    <property type="evidence" value="ECO:0007669"/>
    <property type="project" value="UniProtKB-KW"/>
</dbReference>
<dbReference type="RefSeq" id="WP_141442742.1">
    <property type="nucleotide sequence ID" value="NZ_CP038231.1"/>
</dbReference>
<dbReference type="PANTHER" id="PTHR47637:SF1">
    <property type="entry name" value="CHAPERONE SURA"/>
    <property type="match status" value="1"/>
</dbReference>
<dbReference type="Gene3D" id="1.10.4030.10">
    <property type="entry name" value="Porin chaperone SurA, peptide-binding domain"/>
    <property type="match status" value="1"/>
</dbReference>
<dbReference type="InterPro" id="IPR050280">
    <property type="entry name" value="OMP_Chaperone_SurA"/>
</dbReference>
<dbReference type="PROSITE" id="PS50198">
    <property type="entry name" value="PPIC_PPIASE_2"/>
    <property type="match status" value="1"/>
</dbReference>
<evidence type="ECO:0000256" key="4">
    <source>
        <dbReference type="ARBA" id="ARBA00023110"/>
    </source>
</evidence>
<evidence type="ECO:0000256" key="1">
    <source>
        <dbReference type="ARBA" id="ARBA00018370"/>
    </source>
</evidence>
<dbReference type="SUPFAM" id="SSF109998">
    <property type="entry name" value="Triger factor/SurA peptide-binding domain-like"/>
    <property type="match status" value="1"/>
</dbReference>